<gene>
    <name evidence="1" type="ORF">PV07_10532</name>
</gene>
<dbReference type="VEuPathDB" id="FungiDB:PV07_10532"/>
<dbReference type="AlphaFoldDB" id="A0A0D2CMQ1"/>
<name>A0A0D2CMQ1_9EURO</name>
<dbReference type="HOGENOM" id="CLU_2558124_0_0_1"/>
<protein>
    <submittedName>
        <fullName evidence="1">Uncharacterized protein</fullName>
    </submittedName>
</protein>
<evidence type="ECO:0000313" key="2">
    <source>
        <dbReference type="Proteomes" id="UP000054466"/>
    </source>
</evidence>
<proteinExistence type="predicted"/>
<evidence type="ECO:0000313" key="1">
    <source>
        <dbReference type="EMBL" id="KIW24844.1"/>
    </source>
</evidence>
<dbReference type="Proteomes" id="UP000054466">
    <property type="component" value="Unassembled WGS sequence"/>
</dbReference>
<sequence length="82" mass="9362">MRGDISDLKQEYPDLADEFVSLRSELESPADRVTGLTADGISSWESQAKRRREAEEQFSSSLQRFALSLDSTAFFFHQRETS</sequence>
<dbReference type="EMBL" id="KN847045">
    <property type="protein sequence ID" value="KIW24844.1"/>
    <property type="molecule type" value="Genomic_DNA"/>
</dbReference>
<dbReference type="RefSeq" id="XP_016245060.1">
    <property type="nucleotide sequence ID" value="XM_016397869.1"/>
</dbReference>
<organism evidence="1 2">
    <name type="scientific">Cladophialophora immunda</name>
    <dbReference type="NCBI Taxonomy" id="569365"/>
    <lineage>
        <taxon>Eukaryota</taxon>
        <taxon>Fungi</taxon>
        <taxon>Dikarya</taxon>
        <taxon>Ascomycota</taxon>
        <taxon>Pezizomycotina</taxon>
        <taxon>Eurotiomycetes</taxon>
        <taxon>Chaetothyriomycetidae</taxon>
        <taxon>Chaetothyriales</taxon>
        <taxon>Herpotrichiellaceae</taxon>
        <taxon>Cladophialophora</taxon>
    </lineage>
</organism>
<dbReference type="GeneID" id="27349726"/>
<dbReference type="STRING" id="569365.A0A0D2CMQ1"/>
<reference evidence="1 2" key="1">
    <citation type="submission" date="2015-01" db="EMBL/GenBank/DDBJ databases">
        <title>The Genome Sequence of Cladophialophora immunda CBS83496.</title>
        <authorList>
            <consortium name="The Broad Institute Genomics Platform"/>
            <person name="Cuomo C."/>
            <person name="de Hoog S."/>
            <person name="Gorbushina A."/>
            <person name="Stielow B."/>
            <person name="Teixiera M."/>
            <person name="Abouelleil A."/>
            <person name="Chapman S.B."/>
            <person name="Priest M."/>
            <person name="Young S.K."/>
            <person name="Wortman J."/>
            <person name="Nusbaum C."/>
            <person name="Birren B."/>
        </authorList>
    </citation>
    <scope>NUCLEOTIDE SEQUENCE [LARGE SCALE GENOMIC DNA]</scope>
    <source>
        <strain evidence="1 2">CBS 83496</strain>
    </source>
</reference>
<keyword evidence="2" id="KW-1185">Reference proteome</keyword>
<accession>A0A0D2CMQ1</accession>
<dbReference type="OrthoDB" id="9991317at2759"/>